<dbReference type="GO" id="GO:0005975">
    <property type="term" value="P:carbohydrate metabolic process"/>
    <property type="evidence" value="ECO:0007669"/>
    <property type="project" value="InterPro"/>
</dbReference>
<dbReference type="PANTHER" id="PTHR42742">
    <property type="entry name" value="TRANSCRIPTIONAL REPRESSOR MPRA"/>
    <property type="match status" value="1"/>
</dbReference>
<organism evidence="9 10">
    <name type="scientific">Flavobacterium saliperosum</name>
    <dbReference type="NCBI Taxonomy" id="329186"/>
    <lineage>
        <taxon>Bacteria</taxon>
        <taxon>Pseudomonadati</taxon>
        <taxon>Bacteroidota</taxon>
        <taxon>Flavobacteriia</taxon>
        <taxon>Flavobacteriales</taxon>
        <taxon>Flavobacteriaceae</taxon>
        <taxon>Flavobacterium</taxon>
    </lineage>
</organism>
<dbReference type="InterPro" id="IPR049071">
    <property type="entry name" value="MPI_cupin_dom"/>
</dbReference>
<dbReference type="SUPFAM" id="SSF51182">
    <property type="entry name" value="RmlC-like cupins"/>
    <property type="match status" value="1"/>
</dbReference>
<dbReference type="PANTHER" id="PTHR42742:SF3">
    <property type="entry name" value="FRUCTOKINASE"/>
    <property type="match status" value="1"/>
</dbReference>
<proteinExistence type="predicted"/>
<evidence type="ECO:0000256" key="2">
    <source>
        <dbReference type="ARBA" id="ARBA00022833"/>
    </source>
</evidence>
<dbReference type="InterPro" id="IPR051804">
    <property type="entry name" value="Carb_Metab_Reg_Kinase/Isom"/>
</dbReference>
<reference evidence="9 10" key="1">
    <citation type="submission" date="2016-10" db="EMBL/GenBank/DDBJ databases">
        <authorList>
            <person name="de Groot N.N."/>
        </authorList>
    </citation>
    <scope>NUCLEOTIDE SEQUENCE [LARGE SCALE GENOMIC DNA]</scope>
    <source>
        <strain evidence="9 10">CGMCC 1.3801</strain>
    </source>
</reference>
<dbReference type="InterPro" id="IPR014710">
    <property type="entry name" value="RmlC-like_jellyroll"/>
</dbReference>
<dbReference type="InterPro" id="IPR046457">
    <property type="entry name" value="PMI_typeI_cat"/>
</dbReference>
<feature type="binding site" evidence="5">
    <location>
        <position position="180"/>
    </location>
    <ligand>
        <name>Zn(2+)</name>
        <dbReference type="ChEBI" id="CHEBI:29105"/>
    </ligand>
</feature>
<evidence type="ECO:0000259" key="7">
    <source>
        <dbReference type="Pfam" id="PF20511"/>
    </source>
</evidence>
<dbReference type="RefSeq" id="WP_023577193.1">
    <property type="nucleotide sequence ID" value="NZ_CBCSBQ010000008.1"/>
</dbReference>
<dbReference type="Gene3D" id="2.60.120.10">
    <property type="entry name" value="Jelly Rolls"/>
    <property type="match status" value="2"/>
</dbReference>
<evidence type="ECO:0000313" key="10">
    <source>
        <dbReference type="Proteomes" id="UP000182124"/>
    </source>
</evidence>
<evidence type="ECO:0000256" key="1">
    <source>
        <dbReference type="ARBA" id="ARBA00022723"/>
    </source>
</evidence>
<dbReference type="Pfam" id="PF20511">
    <property type="entry name" value="PMI_typeI_cat"/>
    <property type="match status" value="1"/>
</dbReference>
<feature type="domain" description="Mannose-6-phosphate isomerase cupin" evidence="8">
    <location>
        <begin position="246"/>
        <end position="320"/>
    </location>
</feature>
<name>A0A1G4VPY9_9FLAO</name>
<dbReference type="STRING" id="329186.SAMN02927925_01501"/>
<evidence type="ECO:0000256" key="6">
    <source>
        <dbReference type="PIRSR" id="PIRSR036894-2"/>
    </source>
</evidence>
<evidence type="ECO:0000256" key="3">
    <source>
        <dbReference type="ARBA" id="ARBA00029741"/>
    </source>
</evidence>
<comment type="cofactor">
    <cofactor evidence="5">
        <name>Zn(2+)</name>
        <dbReference type="ChEBI" id="CHEBI:29105"/>
    </cofactor>
    <text evidence="5">Binds 1 zinc ion per subunit.</text>
</comment>
<dbReference type="GO" id="GO:0008270">
    <property type="term" value="F:zinc ion binding"/>
    <property type="evidence" value="ECO:0007669"/>
    <property type="project" value="InterPro"/>
</dbReference>
<dbReference type="InterPro" id="IPR011051">
    <property type="entry name" value="RmlC_Cupin_sf"/>
</dbReference>
<dbReference type="PIRSF" id="PIRSF036894">
    <property type="entry name" value="PMI_Firm_short"/>
    <property type="match status" value="1"/>
</dbReference>
<dbReference type="EMBL" id="FMTY01000003">
    <property type="protein sequence ID" value="SCX10097.1"/>
    <property type="molecule type" value="Genomic_DNA"/>
</dbReference>
<evidence type="ECO:0000259" key="8">
    <source>
        <dbReference type="Pfam" id="PF21621"/>
    </source>
</evidence>
<sequence>MNFESYPLVFKPIVKDRIWGGEKLRTLLNKDILTPTTGESWEISTVPGDVSVVANGNFAGISLNELLQNYPKEILGSTVYERFGSEFPLLFKFLDAREDLSIQLHPNDALAKERHNSFGKTEMWYVMQADEGAEIIVGFKKKSSASEYLQHLEQKSLVSILNKIPVQQGDVFFLETGTIHAIGAGVMLAEIQQTSDITYRIYDWDRVDAQGNSRELHIEQALDAITYDEVAAQRKYESKPNTRNQVVHCSYFTTNIIPLDGKMNFNKDGESFTVLVCTEGEFYVVTDSFLKYSFKKGDTVLLPAALTDFELVGKGTLLEIFIS</sequence>
<gene>
    <name evidence="9" type="ORF">SAMN02927925_01501</name>
</gene>
<dbReference type="InterPro" id="IPR014628">
    <property type="entry name" value="Man6P_isomerase_Firm_short"/>
</dbReference>
<protein>
    <recommendedName>
        <fullName evidence="3">Phosphohexomutase</fullName>
    </recommendedName>
    <alternativeName>
        <fullName evidence="4">Phosphomannose isomerase</fullName>
    </alternativeName>
</protein>
<feature type="domain" description="Phosphomannose isomerase type I catalytic" evidence="7">
    <location>
        <begin position="11"/>
        <end position="117"/>
    </location>
</feature>
<accession>A0A1G4VPY9</accession>
<evidence type="ECO:0000256" key="5">
    <source>
        <dbReference type="PIRSR" id="PIRSR036894-1"/>
    </source>
</evidence>
<dbReference type="AlphaFoldDB" id="A0A1G4VPY9"/>
<evidence type="ECO:0000256" key="4">
    <source>
        <dbReference type="ARBA" id="ARBA00030762"/>
    </source>
</evidence>
<feature type="binding site" evidence="5">
    <location>
        <position position="122"/>
    </location>
    <ligand>
        <name>Zn(2+)</name>
        <dbReference type="ChEBI" id="CHEBI:29105"/>
    </ligand>
</feature>
<dbReference type="Pfam" id="PF21621">
    <property type="entry name" value="MPI_cupin_dom"/>
    <property type="match status" value="1"/>
</dbReference>
<dbReference type="eggNOG" id="COG1482">
    <property type="taxonomic scope" value="Bacteria"/>
</dbReference>
<keyword evidence="1 5" id="KW-0479">Metal-binding</keyword>
<evidence type="ECO:0000313" key="9">
    <source>
        <dbReference type="EMBL" id="SCX10097.1"/>
    </source>
</evidence>
<keyword evidence="2 5" id="KW-0862">Zinc</keyword>
<keyword evidence="9" id="KW-0413">Isomerase</keyword>
<feature type="active site" evidence="6">
    <location>
        <position position="200"/>
    </location>
</feature>
<feature type="binding site" evidence="5">
    <location>
        <position position="105"/>
    </location>
    <ligand>
        <name>Zn(2+)</name>
        <dbReference type="ChEBI" id="CHEBI:29105"/>
    </ligand>
</feature>
<dbReference type="GO" id="GO:0004476">
    <property type="term" value="F:mannose-6-phosphate isomerase activity"/>
    <property type="evidence" value="ECO:0007669"/>
    <property type="project" value="InterPro"/>
</dbReference>
<dbReference type="CDD" id="cd07010">
    <property type="entry name" value="cupin_PMI_type_I_N_bac"/>
    <property type="match status" value="1"/>
</dbReference>
<dbReference type="Proteomes" id="UP000182124">
    <property type="component" value="Unassembled WGS sequence"/>
</dbReference>